<evidence type="ECO:0000256" key="6">
    <source>
        <dbReference type="ARBA" id="ARBA00023002"/>
    </source>
</evidence>
<evidence type="ECO:0000256" key="7">
    <source>
        <dbReference type="SAM" id="MobiDB-lite"/>
    </source>
</evidence>
<evidence type="ECO:0000313" key="9">
    <source>
        <dbReference type="Proteomes" id="UP000789508"/>
    </source>
</evidence>
<dbReference type="GO" id="GO:0050661">
    <property type="term" value="F:NADP binding"/>
    <property type="evidence" value="ECO:0007669"/>
    <property type="project" value="InterPro"/>
</dbReference>
<evidence type="ECO:0000256" key="1">
    <source>
        <dbReference type="ARBA" id="ARBA00001974"/>
    </source>
</evidence>
<dbReference type="Gene3D" id="3.50.50.60">
    <property type="entry name" value="FAD/NAD(P)-binding domain"/>
    <property type="match status" value="2"/>
</dbReference>
<sequence>MVTINTLGTANDEYAAVSSSESDRRPRVAVIGAGSSGLTAMKQCIDDDLEPVCFEQNPHVGGLWKYEEIDEKNKDPYSSLFKSIIINTSKETMTFSDYPIPHDWPTYLPHHQVLRYFEMYAERFNLYQYIKFRTSVLHVSNLPDDRWKVKYMTEGEEEKEEIFDYVMVCSGHHRKHRWPKYEGMDQFGGRQIHSHFYRNTKGFEDKRVVVVGCGNSGMDISVELSTVASQEQLSKITLGSYPPGLKPKHPANAHHPTIKSDFFERLSTGTIIVKQNIVKLNQDKSVEFVDGTRIEDIDVIVYCTGYDISFPFLDGDLLTGEQDLEKFDPEYRENLAWLYKMVFPPRYKNIAFLGLVQVLGPIFPVAEMQARYATSIIGGHITLPSTEVMDQWIENYQNFLQTTFYSSARHTIETPFLWMMDHLAKEIGCLPTGKEVFLKYGFKAWKNYFFGMVTPIQYRLFGRHSYDKAIEWINIYNGGQPSTFDNNGVALEDDNKTRQTGKKEHNKKDD</sequence>
<dbReference type="FunFam" id="3.50.50.60:FF:000023">
    <property type="entry name" value="Dimethylaniline monooxygenase [N-oxide-forming]"/>
    <property type="match status" value="1"/>
</dbReference>
<feature type="region of interest" description="Disordered" evidence="7">
    <location>
        <begin position="486"/>
        <end position="510"/>
    </location>
</feature>
<dbReference type="GO" id="GO:0050660">
    <property type="term" value="F:flavin adenine dinucleotide binding"/>
    <property type="evidence" value="ECO:0007669"/>
    <property type="project" value="InterPro"/>
</dbReference>
<evidence type="ECO:0000256" key="3">
    <source>
        <dbReference type="ARBA" id="ARBA00022630"/>
    </source>
</evidence>
<feature type="compositionally biased region" description="Basic and acidic residues" evidence="7">
    <location>
        <begin position="493"/>
        <end position="510"/>
    </location>
</feature>
<keyword evidence="9" id="KW-1185">Reference proteome</keyword>
<dbReference type="SUPFAM" id="SSF51905">
    <property type="entry name" value="FAD/NAD(P)-binding domain"/>
    <property type="match status" value="2"/>
</dbReference>
<dbReference type="GO" id="GO:0004499">
    <property type="term" value="F:N,N-dimethylaniline monooxygenase activity"/>
    <property type="evidence" value="ECO:0007669"/>
    <property type="project" value="InterPro"/>
</dbReference>
<dbReference type="Proteomes" id="UP000789508">
    <property type="component" value="Unassembled WGS sequence"/>
</dbReference>
<evidence type="ECO:0000313" key="8">
    <source>
        <dbReference type="EMBL" id="CAG8519725.1"/>
    </source>
</evidence>
<dbReference type="InterPro" id="IPR020946">
    <property type="entry name" value="Flavin_mOase-like"/>
</dbReference>
<dbReference type="OrthoDB" id="66881at2759"/>
<comment type="caution">
    <text evidence="8">The sequence shown here is derived from an EMBL/GenBank/DDBJ whole genome shotgun (WGS) entry which is preliminary data.</text>
</comment>
<protein>
    <submittedName>
        <fullName evidence="8">4746_t:CDS:1</fullName>
    </submittedName>
</protein>
<comment type="similarity">
    <text evidence="2">Belongs to the FMO family.</text>
</comment>
<dbReference type="InterPro" id="IPR036188">
    <property type="entry name" value="FAD/NAD-bd_sf"/>
</dbReference>
<evidence type="ECO:0000256" key="5">
    <source>
        <dbReference type="ARBA" id="ARBA00022857"/>
    </source>
</evidence>
<keyword evidence="4" id="KW-0274">FAD</keyword>
<dbReference type="InterPro" id="IPR050346">
    <property type="entry name" value="FMO-like"/>
</dbReference>
<dbReference type="PANTHER" id="PTHR23023">
    <property type="entry name" value="DIMETHYLANILINE MONOOXYGENASE"/>
    <property type="match status" value="1"/>
</dbReference>
<evidence type="ECO:0000256" key="4">
    <source>
        <dbReference type="ARBA" id="ARBA00022827"/>
    </source>
</evidence>
<keyword evidence="6" id="KW-0560">Oxidoreductase</keyword>
<dbReference type="InterPro" id="IPR000960">
    <property type="entry name" value="Flavin_mOase"/>
</dbReference>
<name>A0A9N9A4S6_9GLOM</name>
<comment type="cofactor">
    <cofactor evidence="1">
        <name>FAD</name>
        <dbReference type="ChEBI" id="CHEBI:57692"/>
    </cofactor>
</comment>
<dbReference type="PRINTS" id="PR00370">
    <property type="entry name" value="FMOXYGENASE"/>
</dbReference>
<dbReference type="FunFam" id="3.50.50.60:FF:000042">
    <property type="entry name" value="Dimethylaniline monooxygenase [N-oxide-forming]"/>
    <property type="match status" value="1"/>
</dbReference>
<dbReference type="AlphaFoldDB" id="A0A9N9A4S6"/>
<keyword evidence="3" id="KW-0285">Flavoprotein</keyword>
<reference evidence="8" key="1">
    <citation type="submission" date="2021-06" db="EMBL/GenBank/DDBJ databases">
        <authorList>
            <person name="Kallberg Y."/>
            <person name="Tangrot J."/>
            <person name="Rosling A."/>
        </authorList>
    </citation>
    <scope>NUCLEOTIDE SEQUENCE</scope>
    <source>
        <strain evidence="8">FL130A</strain>
    </source>
</reference>
<dbReference type="Pfam" id="PF00743">
    <property type="entry name" value="FMO-like"/>
    <property type="match status" value="2"/>
</dbReference>
<proteinExistence type="inferred from homology"/>
<organism evidence="8 9">
    <name type="scientific">Ambispora leptoticha</name>
    <dbReference type="NCBI Taxonomy" id="144679"/>
    <lineage>
        <taxon>Eukaryota</taxon>
        <taxon>Fungi</taxon>
        <taxon>Fungi incertae sedis</taxon>
        <taxon>Mucoromycota</taxon>
        <taxon>Glomeromycotina</taxon>
        <taxon>Glomeromycetes</taxon>
        <taxon>Archaeosporales</taxon>
        <taxon>Ambisporaceae</taxon>
        <taxon>Ambispora</taxon>
    </lineage>
</organism>
<gene>
    <name evidence="8" type="ORF">ALEPTO_LOCUS4401</name>
</gene>
<dbReference type="EMBL" id="CAJVPS010001008">
    <property type="protein sequence ID" value="CAG8519725.1"/>
    <property type="molecule type" value="Genomic_DNA"/>
</dbReference>
<keyword evidence="5" id="KW-0521">NADP</keyword>
<dbReference type="PIRSF" id="PIRSF000332">
    <property type="entry name" value="FMO"/>
    <property type="match status" value="1"/>
</dbReference>
<accession>A0A9N9A4S6</accession>
<evidence type="ECO:0000256" key="2">
    <source>
        <dbReference type="ARBA" id="ARBA00009183"/>
    </source>
</evidence>